<dbReference type="Proteomes" id="UP001178461">
    <property type="component" value="Unassembled WGS sequence"/>
</dbReference>
<dbReference type="Pfam" id="PF21047">
    <property type="entry name" value="HEAT_Maestro"/>
    <property type="match status" value="1"/>
</dbReference>
<dbReference type="InterPro" id="IPR016024">
    <property type="entry name" value="ARM-type_fold"/>
</dbReference>
<protein>
    <submittedName>
        <fullName evidence="2">Maestro heat-like repeat family member 5</fullName>
    </submittedName>
</protein>
<feature type="domain" description="Maestro-like HEAT-repeats" evidence="1">
    <location>
        <begin position="44"/>
        <end position="274"/>
    </location>
</feature>
<name>A0AA35QQ88_9SAUR</name>
<dbReference type="EMBL" id="CANTUW010000028">
    <property type="protein sequence ID" value="CAI7934995.1"/>
    <property type="molecule type" value="Genomic_DNA"/>
</dbReference>
<dbReference type="PANTHER" id="PTHR23120">
    <property type="entry name" value="MAESTRO-RELATED HEAT DOMAIN-CONTAINING"/>
    <property type="match status" value="1"/>
</dbReference>
<dbReference type="AlphaFoldDB" id="A0AA35QQ88"/>
<gene>
    <name evidence="2" type="ORF">PODLI_1B016421</name>
</gene>
<dbReference type="GO" id="GO:0005737">
    <property type="term" value="C:cytoplasm"/>
    <property type="evidence" value="ECO:0007669"/>
    <property type="project" value="TreeGrafter"/>
</dbReference>
<keyword evidence="3" id="KW-1185">Reference proteome</keyword>
<evidence type="ECO:0000313" key="3">
    <source>
        <dbReference type="Proteomes" id="UP001178461"/>
    </source>
</evidence>
<evidence type="ECO:0000313" key="2">
    <source>
        <dbReference type="EMBL" id="CAI7934995.1"/>
    </source>
</evidence>
<accession>A0AA35QQ88</accession>
<proteinExistence type="predicted"/>
<dbReference type="SUPFAM" id="SSF48371">
    <property type="entry name" value="ARM repeat"/>
    <property type="match status" value="1"/>
</dbReference>
<evidence type="ECO:0000259" key="1">
    <source>
        <dbReference type="Pfam" id="PF21047"/>
    </source>
</evidence>
<reference evidence="2" key="1">
    <citation type="submission" date="2022-12" db="EMBL/GenBank/DDBJ databases">
        <authorList>
            <person name="Alioto T."/>
            <person name="Alioto T."/>
            <person name="Gomez Garrido J."/>
        </authorList>
    </citation>
    <scope>NUCLEOTIDE SEQUENCE</scope>
</reference>
<dbReference type="InterPro" id="IPR045206">
    <property type="entry name" value="Maestro_heat-like_prot"/>
</dbReference>
<comment type="caution">
    <text evidence="2">The sequence shown here is derived from an EMBL/GenBank/DDBJ whole genome shotgun (WGS) entry which is preliminary data.</text>
</comment>
<dbReference type="InterPro" id="IPR048465">
    <property type="entry name" value="Maestro-like_HEAT"/>
</dbReference>
<dbReference type="PANTHER" id="PTHR23120:SF42">
    <property type="entry name" value="MAESTRO HEAT-LIKE REPEAT FAMILY MEMBER 3"/>
    <property type="match status" value="1"/>
</dbReference>
<organism evidence="2 3">
    <name type="scientific">Podarcis lilfordi</name>
    <name type="common">Lilford's wall lizard</name>
    <dbReference type="NCBI Taxonomy" id="74358"/>
    <lineage>
        <taxon>Eukaryota</taxon>
        <taxon>Metazoa</taxon>
        <taxon>Chordata</taxon>
        <taxon>Craniata</taxon>
        <taxon>Vertebrata</taxon>
        <taxon>Euteleostomi</taxon>
        <taxon>Lepidosauria</taxon>
        <taxon>Squamata</taxon>
        <taxon>Bifurcata</taxon>
        <taxon>Unidentata</taxon>
        <taxon>Episquamata</taxon>
        <taxon>Laterata</taxon>
        <taxon>Lacertibaenia</taxon>
        <taxon>Lacertidae</taxon>
        <taxon>Podarcis</taxon>
    </lineage>
</organism>
<sequence>LLSRDHLHLAQHAHQLAVGGPSLETLQEILVHTNGWIDSTKISERQRAVKTTNVLMKYVSEHLDFDVSQDFPLLGQLVALLSIHLTDNVKEIGLQSAEALYHLHYIMIAKMGKELEKRRNKNKKGNMVRWVREDFFIPGPSLFHYNIAKVAKAFGEHLTPSQINEVVLKAIDNLTVEDRAVSQAAGKLLRSFLEECGMDMEDLPMVVKEIYNHLHRIPDTRTKDVTLSAIVSLATKRLQPVVDSLLDCSKECDESTAVIWKALVADPYSSVKLLRPLLKRLQDEDPKAEVPSRRCSTSQMPMAATNALTQICFVHEARRRGSRATSLIPEPSSHLDPLTIAVQALKQLIGRVEYLDDFEILELQSCWDMLSSPESFFQGIRLLARTLYTSSKEQYKRIARLAREYMCCPSNKKRAIGMAFYLEGMSDSDTDTSET</sequence>
<feature type="non-terminal residue" evidence="2">
    <location>
        <position position="1"/>
    </location>
</feature>